<dbReference type="InterPro" id="IPR029063">
    <property type="entry name" value="SAM-dependent_MTases_sf"/>
</dbReference>
<dbReference type="Proteomes" id="UP001252186">
    <property type="component" value="Unassembled WGS sequence"/>
</dbReference>
<comment type="caution">
    <text evidence="1">The sequence shown here is derived from an EMBL/GenBank/DDBJ whole genome shotgun (WGS) entry which is preliminary data.</text>
</comment>
<name>A0ABU2Y250_9FLAO</name>
<sequence>MFDFIIKLIPYNFKKTIIDAKLKDLEKKRKLSESIPKFDLKEYHISNLKVQLNRIEMIDLLPKNAIIAEIGVDKGEFSQCIIDKAKPRKLHLIDVWDTERYDSAKKELVYEKYKKHIEKGIVEINLGYSTEVLEKFDDHYFDWVYIDTDHSYSTTKKELEVASRKVKINGIICGHDYFIGNWVKMYKYGVIEAVHEFCVTNNWEIVFLTIEQSIPPSFAIRRIQ</sequence>
<gene>
    <name evidence="1" type="ORF">RM519_03345</name>
</gene>
<dbReference type="EC" id="2.1.1.-" evidence="1"/>
<reference evidence="1 2" key="1">
    <citation type="submission" date="2023-09" db="EMBL/GenBank/DDBJ databases">
        <authorList>
            <person name="Rey-Velasco X."/>
        </authorList>
    </citation>
    <scope>NUCLEOTIDE SEQUENCE [LARGE SCALE GENOMIC DNA]</scope>
    <source>
        <strain evidence="1 2">P050</strain>
    </source>
</reference>
<dbReference type="GO" id="GO:0008168">
    <property type="term" value="F:methyltransferase activity"/>
    <property type="evidence" value="ECO:0007669"/>
    <property type="project" value="UniProtKB-KW"/>
</dbReference>
<dbReference type="Pfam" id="PF13578">
    <property type="entry name" value="Methyltransf_24"/>
    <property type="match status" value="1"/>
</dbReference>
<keyword evidence="1" id="KW-0489">Methyltransferase</keyword>
<organism evidence="1 2">
    <name type="scientific">Urechidicola vernalis</name>
    <dbReference type="NCBI Taxonomy" id="3075600"/>
    <lineage>
        <taxon>Bacteria</taxon>
        <taxon>Pseudomonadati</taxon>
        <taxon>Bacteroidota</taxon>
        <taxon>Flavobacteriia</taxon>
        <taxon>Flavobacteriales</taxon>
        <taxon>Flavobacteriaceae</taxon>
        <taxon>Urechidicola</taxon>
    </lineage>
</organism>
<proteinExistence type="predicted"/>
<dbReference type="Gene3D" id="3.40.50.150">
    <property type="entry name" value="Vaccinia Virus protein VP39"/>
    <property type="match status" value="1"/>
</dbReference>
<dbReference type="EMBL" id="JAVRHV010000001">
    <property type="protein sequence ID" value="MDT0552274.1"/>
    <property type="molecule type" value="Genomic_DNA"/>
</dbReference>
<evidence type="ECO:0000313" key="2">
    <source>
        <dbReference type="Proteomes" id="UP001252186"/>
    </source>
</evidence>
<dbReference type="SUPFAM" id="SSF53335">
    <property type="entry name" value="S-adenosyl-L-methionine-dependent methyltransferases"/>
    <property type="match status" value="1"/>
</dbReference>
<dbReference type="GO" id="GO:0032259">
    <property type="term" value="P:methylation"/>
    <property type="evidence" value="ECO:0007669"/>
    <property type="project" value="UniProtKB-KW"/>
</dbReference>
<accession>A0ABU2Y250</accession>
<evidence type="ECO:0000313" key="1">
    <source>
        <dbReference type="EMBL" id="MDT0552274.1"/>
    </source>
</evidence>
<keyword evidence="2" id="KW-1185">Reference proteome</keyword>
<keyword evidence="1" id="KW-0808">Transferase</keyword>
<dbReference type="RefSeq" id="WP_311592126.1">
    <property type="nucleotide sequence ID" value="NZ_JAVRHV010000001.1"/>
</dbReference>
<protein>
    <submittedName>
        <fullName evidence="1">Class I SAM-dependent methyltransferase</fullName>
        <ecNumber evidence="1">2.1.1.-</ecNumber>
    </submittedName>
</protein>